<sequence length="56" mass="6189">MADEPTGNLDRKNGTIILDIFKKLHEKGSTIVLVTHDPVIGKMGDRTIEIMDGKIL</sequence>
<protein>
    <submittedName>
        <fullName evidence="1">Macrolide export ATP-binding/permease protein MacB</fullName>
        <ecNumber evidence="1">3.6.3.-</ecNumber>
    </submittedName>
</protein>
<organism evidence="1">
    <name type="scientific">bioreactor metagenome</name>
    <dbReference type="NCBI Taxonomy" id="1076179"/>
    <lineage>
        <taxon>unclassified sequences</taxon>
        <taxon>metagenomes</taxon>
        <taxon>ecological metagenomes</taxon>
    </lineage>
</organism>
<dbReference type="AlphaFoldDB" id="A0A645E4R0"/>
<evidence type="ECO:0000313" key="1">
    <source>
        <dbReference type="EMBL" id="MPM96378.1"/>
    </source>
</evidence>
<dbReference type="PANTHER" id="PTHR24220">
    <property type="entry name" value="IMPORT ATP-BINDING PROTEIN"/>
    <property type="match status" value="1"/>
</dbReference>
<dbReference type="GO" id="GO:0005886">
    <property type="term" value="C:plasma membrane"/>
    <property type="evidence" value="ECO:0007669"/>
    <property type="project" value="TreeGrafter"/>
</dbReference>
<keyword evidence="1" id="KW-0547">Nucleotide-binding</keyword>
<dbReference type="GO" id="GO:0005524">
    <property type="term" value="F:ATP binding"/>
    <property type="evidence" value="ECO:0007669"/>
    <property type="project" value="UniProtKB-KW"/>
</dbReference>
<proteinExistence type="predicted"/>
<keyword evidence="1" id="KW-0378">Hydrolase</keyword>
<reference evidence="1" key="1">
    <citation type="submission" date="2019-08" db="EMBL/GenBank/DDBJ databases">
        <authorList>
            <person name="Kucharzyk K."/>
            <person name="Murdoch R.W."/>
            <person name="Higgins S."/>
            <person name="Loffler F."/>
        </authorList>
    </citation>
    <scope>NUCLEOTIDE SEQUENCE</scope>
</reference>
<gene>
    <name evidence="1" type="primary">macB_88</name>
    <name evidence="1" type="ORF">SDC9_143541</name>
</gene>
<dbReference type="Gene3D" id="3.40.50.300">
    <property type="entry name" value="P-loop containing nucleotide triphosphate hydrolases"/>
    <property type="match status" value="1"/>
</dbReference>
<dbReference type="EC" id="3.6.3.-" evidence="1"/>
<dbReference type="PANTHER" id="PTHR24220:SF86">
    <property type="entry name" value="ABC TRANSPORTER ABCH.1"/>
    <property type="match status" value="1"/>
</dbReference>
<keyword evidence="1" id="KW-0067">ATP-binding</keyword>
<dbReference type="InterPro" id="IPR015854">
    <property type="entry name" value="ABC_transpr_LolD-like"/>
</dbReference>
<dbReference type="SUPFAM" id="SSF52540">
    <property type="entry name" value="P-loop containing nucleoside triphosphate hydrolases"/>
    <property type="match status" value="1"/>
</dbReference>
<dbReference type="InterPro" id="IPR027417">
    <property type="entry name" value="P-loop_NTPase"/>
</dbReference>
<accession>A0A645E4R0</accession>
<name>A0A645E4R0_9ZZZZ</name>
<dbReference type="GO" id="GO:0016787">
    <property type="term" value="F:hydrolase activity"/>
    <property type="evidence" value="ECO:0007669"/>
    <property type="project" value="UniProtKB-KW"/>
</dbReference>
<comment type="caution">
    <text evidence="1">The sequence shown here is derived from an EMBL/GenBank/DDBJ whole genome shotgun (WGS) entry which is preliminary data.</text>
</comment>
<dbReference type="EMBL" id="VSSQ01042763">
    <property type="protein sequence ID" value="MPM96378.1"/>
    <property type="molecule type" value="Genomic_DNA"/>
</dbReference>
<dbReference type="GO" id="GO:0022857">
    <property type="term" value="F:transmembrane transporter activity"/>
    <property type="evidence" value="ECO:0007669"/>
    <property type="project" value="TreeGrafter"/>
</dbReference>